<evidence type="ECO:0000256" key="6">
    <source>
        <dbReference type="ARBA" id="ARBA00022970"/>
    </source>
</evidence>
<evidence type="ECO:0000313" key="11">
    <source>
        <dbReference type="EMBL" id="PWQ96812.1"/>
    </source>
</evidence>
<keyword evidence="5 9" id="KW-0812">Transmembrane</keyword>
<dbReference type="CDD" id="cd06261">
    <property type="entry name" value="TM_PBP2"/>
    <property type="match status" value="1"/>
</dbReference>
<dbReference type="GO" id="GO:0022857">
    <property type="term" value="F:transmembrane transporter activity"/>
    <property type="evidence" value="ECO:0007669"/>
    <property type="project" value="InterPro"/>
</dbReference>
<keyword evidence="4" id="KW-1003">Cell membrane</keyword>
<name>A0A317CKF0_9GAMM</name>
<evidence type="ECO:0000313" key="12">
    <source>
        <dbReference type="Proteomes" id="UP000245506"/>
    </source>
</evidence>
<dbReference type="Gene3D" id="1.10.3720.10">
    <property type="entry name" value="MetI-like"/>
    <property type="match status" value="1"/>
</dbReference>
<evidence type="ECO:0000256" key="7">
    <source>
        <dbReference type="ARBA" id="ARBA00022989"/>
    </source>
</evidence>
<keyword evidence="6" id="KW-0029">Amino-acid transport</keyword>
<evidence type="ECO:0000256" key="4">
    <source>
        <dbReference type="ARBA" id="ARBA00022475"/>
    </source>
</evidence>
<dbReference type="SUPFAM" id="SSF161098">
    <property type="entry name" value="MetI-like"/>
    <property type="match status" value="1"/>
</dbReference>
<comment type="subcellular location">
    <subcellularLocation>
        <location evidence="1">Cell inner membrane</location>
        <topology evidence="1">Multi-pass membrane protein</topology>
    </subcellularLocation>
    <subcellularLocation>
        <location evidence="9">Cell membrane</location>
        <topology evidence="9">Multi-pass membrane protein</topology>
    </subcellularLocation>
</comment>
<gene>
    <name evidence="11" type="ORF">DKT75_08575</name>
</gene>
<dbReference type="GO" id="GO:0043190">
    <property type="term" value="C:ATP-binding cassette (ABC) transporter complex"/>
    <property type="evidence" value="ECO:0007669"/>
    <property type="project" value="InterPro"/>
</dbReference>
<dbReference type="GO" id="GO:0006865">
    <property type="term" value="P:amino acid transport"/>
    <property type="evidence" value="ECO:0007669"/>
    <property type="project" value="UniProtKB-KW"/>
</dbReference>
<comment type="similarity">
    <text evidence="2">Belongs to the binding-protein-dependent transport system permease family. HisMQ subfamily.</text>
</comment>
<dbReference type="InterPro" id="IPR010065">
    <property type="entry name" value="AA_ABC_transptr_permease_3TM"/>
</dbReference>
<accession>A0A317CKF0</accession>
<protein>
    <submittedName>
        <fullName evidence="11">Amino acid ABC transporter permease</fullName>
    </submittedName>
</protein>
<dbReference type="InterPro" id="IPR035906">
    <property type="entry name" value="MetI-like_sf"/>
</dbReference>
<feature type="transmembrane region" description="Helical" evidence="9">
    <location>
        <begin position="9"/>
        <end position="27"/>
    </location>
</feature>
<feature type="domain" description="ABC transmembrane type-1" evidence="10">
    <location>
        <begin position="29"/>
        <end position="221"/>
    </location>
</feature>
<keyword evidence="12" id="KW-1185">Reference proteome</keyword>
<evidence type="ECO:0000256" key="2">
    <source>
        <dbReference type="ARBA" id="ARBA00010072"/>
    </source>
</evidence>
<comment type="caution">
    <text evidence="11">The sequence shown here is derived from an EMBL/GenBank/DDBJ whole genome shotgun (WGS) entry which is preliminary data.</text>
</comment>
<evidence type="ECO:0000259" key="10">
    <source>
        <dbReference type="PROSITE" id="PS50928"/>
    </source>
</evidence>
<evidence type="ECO:0000256" key="3">
    <source>
        <dbReference type="ARBA" id="ARBA00022448"/>
    </source>
</evidence>
<feature type="transmembrane region" description="Helical" evidence="9">
    <location>
        <begin position="155"/>
        <end position="177"/>
    </location>
</feature>
<keyword evidence="8 9" id="KW-0472">Membrane</keyword>
<dbReference type="InterPro" id="IPR043429">
    <property type="entry name" value="ArtM/GltK/GlnP/TcyL/YhdX-like"/>
</dbReference>
<proteinExistence type="inferred from homology"/>
<keyword evidence="3 9" id="KW-0813">Transport</keyword>
<dbReference type="Proteomes" id="UP000245506">
    <property type="component" value="Unassembled WGS sequence"/>
</dbReference>
<dbReference type="EMBL" id="QGKL01000026">
    <property type="protein sequence ID" value="PWQ96812.1"/>
    <property type="molecule type" value="Genomic_DNA"/>
</dbReference>
<feature type="transmembrane region" description="Helical" evidence="9">
    <location>
        <begin position="98"/>
        <end position="118"/>
    </location>
</feature>
<dbReference type="InterPro" id="IPR000515">
    <property type="entry name" value="MetI-like"/>
</dbReference>
<dbReference type="NCBIfam" id="TIGR01726">
    <property type="entry name" value="HEQRo_perm_3TM"/>
    <property type="match status" value="1"/>
</dbReference>
<evidence type="ECO:0000256" key="1">
    <source>
        <dbReference type="ARBA" id="ARBA00004429"/>
    </source>
</evidence>
<dbReference type="PANTHER" id="PTHR30614:SF34">
    <property type="entry name" value="BLR6398 PROTEIN"/>
    <property type="match status" value="1"/>
</dbReference>
<dbReference type="PROSITE" id="PS50928">
    <property type="entry name" value="ABC_TM1"/>
    <property type="match status" value="1"/>
</dbReference>
<dbReference type="AlphaFoldDB" id="A0A317CKF0"/>
<dbReference type="PANTHER" id="PTHR30614">
    <property type="entry name" value="MEMBRANE COMPONENT OF AMINO ACID ABC TRANSPORTER"/>
    <property type="match status" value="1"/>
</dbReference>
<keyword evidence="7 9" id="KW-1133">Transmembrane helix</keyword>
<feature type="transmembrane region" description="Helical" evidence="9">
    <location>
        <begin position="33"/>
        <end position="55"/>
    </location>
</feature>
<organism evidence="11 12">
    <name type="scientific">Leucothrix arctica</name>
    <dbReference type="NCBI Taxonomy" id="1481894"/>
    <lineage>
        <taxon>Bacteria</taxon>
        <taxon>Pseudomonadati</taxon>
        <taxon>Pseudomonadota</taxon>
        <taxon>Gammaproteobacteria</taxon>
        <taxon>Thiotrichales</taxon>
        <taxon>Thiotrichaceae</taxon>
        <taxon>Leucothrix</taxon>
    </lineage>
</organism>
<sequence length="233" mass="25912">MESRKMTDLLISIFGDFYGNMLGILLNATQWTIYLSLTAFVGGGIVGLVMTVLKISPSKPLRVFASMYIWFFQSIPLLMLLFILGLGVPVFFSIDVPPWLAASVALTLFTSAYLSEVWRGALQSIPKGQWEGGTAVGMTFSQNLIYIIAPQAIRIAIPSTVGFMIQVIKGTSMAYIINYDDLMRWGKKIANSQLDGAEPFIIFPIVGLFYFALCFPLSCLSKHLEKRLNTQNR</sequence>
<evidence type="ECO:0000256" key="9">
    <source>
        <dbReference type="RuleBase" id="RU363032"/>
    </source>
</evidence>
<dbReference type="OrthoDB" id="7255919at2"/>
<reference evidence="11 12" key="1">
    <citation type="submission" date="2018-05" db="EMBL/GenBank/DDBJ databases">
        <title>Leucothrix arctica sp. nov., isolated from Arctic seawater.</title>
        <authorList>
            <person name="Choi A."/>
            <person name="Baek K."/>
        </authorList>
    </citation>
    <scope>NUCLEOTIDE SEQUENCE [LARGE SCALE GENOMIC DNA]</scope>
    <source>
        <strain evidence="11 12">IMCC9719</strain>
    </source>
</reference>
<dbReference type="Pfam" id="PF00528">
    <property type="entry name" value="BPD_transp_1"/>
    <property type="match status" value="1"/>
</dbReference>
<feature type="transmembrane region" description="Helical" evidence="9">
    <location>
        <begin position="200"/>
        <end position="220"/>
    </location>
</feature>
<evidence type="ECO:0000256" key="8">
    <source>
        <dbReference type="ARBA" id="ARBA00023136"/>
    </source>
</evidence>
<feature type="transmembrane region" description="Helical" evidence="9">
    <location>
        <begin position="67"/>
        <end position="92"/>
    </location>
</feature>
<evidence type="ECO:0000256" key="5">
    <source>
        <dbReference type="ARBA" id="ARBA00022692"/>
    </source>
</evidence>